<reference evidence="2" key="1">
    <citation type="submission" date="2013-04" db="EMBL/GenBank/DDBJ databases">
        <authorList>
            <person name="Sibley D."/>
            <person name="Venepally P."/>
            <person name="Karamycheva S."/>
            <person name="Hadjithomas M."/>
            <person name="Khan A."/>
            <person name="Brunk B."/>
            <person name="Roos D."/>
            <person name="Caler E."/>
            <person name="Lorenzi H."/>
        </authorList>
    </citation>
    <scope>NUCLEOTIDE SEQUENCE [LARGE SCALE GENOMIC DNA]</scope>
    <source>
        <strain evidence="2">ME49</strain>
    </source>
</reference>
<feature type="chain" id="PRO_5007183775" description="Transmembrane protein" evidence="1">
    <location>
        <begin position="31"/>
        <end position="213"/>
    </location>
</feature>
<dbReference type="AlphaFoldDB" id="A0A125YW72"/>
<dbReference type="EMBL" id="CM002046">
    <property type="protein sequence ID" value="EPT26209.1"/>
    <property type="molecule type" value="Genomic_DNA"/>
</dbReference>
<keyword evidence="3" id="KW-1185">Reference proteome</keyword>
<feature type="signal peptide" evidence="1">
    <location>
        <begin position="1"/>
        <end position="30"/>
    </location>
</feature>
<dbReference type="Proteomes" id="UP000001529">
    <property type="component" value="Chromosome XI"/>
</dbReference>
<name>A0A125YW72_TOXGM</name>
<evidence type="ECO:0008006" key="4">
    <source>
        <dbReference type="Google" id="ProtNLM"/>
    </source>
</evidence>
<sequence>MKLQNSVFFCPLGAGILLVCPCFSSPVANAQIFFFLPETRKEATLLLTSDRPTRRSSLTRGGGQLSSFPVFLWEIQFFACDTSGRRGSLLSNGPGHSVQLADPDARPHIRIVGSSGSCLLLLIGGALQPKRQPLFHGGFAGKRCYWSLSLPVLSTALVSSFLDFSPHIYILEGRKKQLADALSNWHCLRAVPLPKLVGGIQGICVNNRMSDEV</sequence>
<dbReference type="OrthoDB" id="10466376at2759"/>
<dbReference type="KEGG" id="tgo:TGME49_310230"/>
<protein>
    <recommendedName>
        <fullName evidence="4">Transmembrane protein</fullName>
    </recommendedName>
</protein>
<dbReference type="GeneID" id="7897327"/>
<organism evidence="2 3">
    <name type="scientific">Toxoplasma gondii (strain ATCC 50611 / Me49)</name>
    <dbReference type="NCBI Taxonomy" id="508771"/>
    <lineage>
        <taxon>Eukaryota</taxon>
        <taxon>Sar</taxon>
        <taxon>Alveolata</taxon>
        <taxon>Apicomplexa</taxon>
        <taxon>Conoidasida</taxon>
        <taxon>Coccidia</taxon>
        <taxon>Eucoccidiorida</taxon>
        <taxon>Eimeriorina</taxon>
        <taxon>Sarcocystidae</taxon>
        <taxon>Toxoplasma</taxon>
    </lineage>
</organism>
<proteinExistence type="predicted"/>
<evidence type="ECO:0000313" key="3">
    <source>
        <dbReference type="Proteomes" id="UP000001529"/>
    </source>
</evidence>
<dbReference type="EMBL" id="KE138837">
    <property type="protein sequence ID" value="EPT26209.1"/>
    <property type="molecule type" value="Genomic_DNA"/>
</dbReference>
<evidence type="ECO:0000256" key="1">
    <source>
        <dbReference type="SAM" id="SignalP"/>
    </source>
</evidence>
<gene>
    <name evidence="2" type="ORF">TGME49_310230</name>
</gene>
<accession>A0A125YW72</accession>
<evidence type="ECO:0000313" key="2">
    <source>
        <dbReference type="EMBL" id="EPT26209.1"/>
    </source>
</evidence>
<keyword evidence="1" id="KW-0732">Signal</keyword>
<dbReference type="RefSeq" id="XP_002364269.1">
    <property type="nucleotide sequence ID" value="XM_002364228.2"/>
</dbReference>